<keyword evidence="2" id="KW-1185">Reference proteome</keyword>
<gene>
    <name evidence="1" type="ORF">QLT01_17105</name>
</gene>
<dbReference type="RefSeq" id="WP_284727605.1">
    <property type="nucleotide sequence ID" value="NZ_JASCSA010000025.1"/>
</dbReference>
<reference evidence="2" key="1">
    <citation type="submission" date="2023-07" db="EMBL/GenBank/DDBJ databases">
        <title>Genome-based characterization of strain KMM 296 and proposal for reclassification of Cobetia litoralis and Cobetia pacifica, and emended description of the species Cobetia amphilecti and Cobetia marina.</title>
        <authorList>
            <person name="Balabanova L."/>
            <person name="Nedashkovskaya O."/>
        </authorList>
    </citation>
    <scope>NUCLEOTIDE SEQUENCE [LARGE SCALE GENOMIC DNA]</scope>
    <source>
        <strain evidence="2">NRIC 0815</strain>
    </source>
</reference>
<name>A0ABT6UWA0_9GAMM</name>
<organism evidence="1 2">
    <name type="scientific">Cobetia amphilecti</name>
    <dbReference type="NCBI Taxonomy" id="1055104"/>
    <lineage>
        <taxon>Bacteria</taxon>
        <taxon>Pseudomonadati</taxon>
        <taxon>Pseudomonadota</taxon>
        <taxon>Gammaproteobacteria</taxon>
        <taxon>Oceanospirillales</taxon>
        <taxon>Halomonadaceae</taxon>
        <taxon>Cobetia</taxon>
    </lineage>
</organism>
<evidence type="ECO:0000313" key="1">
    <source>
        <dbReference type="EMBL" id="MDI5886064.1"/>
    </source>
</evidence>
<dbReference type="Proteomes" id="UP001229025">
    <property type="component" value="Unassembled WGS sequence"/>
</dbReference>
<evidence type="ECO:0000313" key="2">
    <source>
        <dbReference type="Proteomes" id="UP001229025"/>
    </source>
</evidence>
<accession>A0ABT6UWA0</accession>
<comment type="caution">
    <text evidence="1">The sequence shown here is derived from an EMBL/GenBank/DDBJ whole genome shotgun (WGS) entry which is preliminary data.</text>
</comment>
<proteinExistence type="predicted"/>
<sequence length="119" mass="13875">MTTFAVFGMTESHAYRQAKRTASPQWLEKEKRMETPSELEERINHHARSIMSGRRVSQVSQLFDAPQYCRDFIELAQRSGVNRSLQIKRREQVEVTKNGKVTRQTVWHSYISQGIAHVV</sequence>
<dbReference type="EMBL" id="JASCSA010000025">
    <property type="protein sequence ID" value="MDI5886064.1"/>
    <property type="molecule type" value="Genomic_DNA"/>
</dbReference>
<protein>
    <submittedName>
        <fullName evidence="1">Uncharacterized protein</fullName>
    </submittedName>
</protein>